<evidence type="ECO:0000313" key="1">
    <source>
        <dbReference type="EMBL" id="PHJ21562.1"/>
    </source>
</evidence>
<comment type="caution">
    <text evidence="1">The sequence shown here is derived from an EMBL/GenBank/DDBJ whole genome shotgun (WGS) entry which is preliminary data.</text>
</comment>
<dbReference type="AlphaFoldDB" id="A0A2C6L0F3"/>
<name>A0A2C6L0F3_9APIC</name>
<sequence>MRKGEVDFFLEYGKTEFVSSHNRGRDLLQKQEVLLVLWIEMGIDASQPFLVTVS</sequence>
<protein>
    <submittedName>
        <fullName evidence="1">Uncharacterized protein</fullName>
    </submittedName>
</protein>
<keyword evidence="2" id="KW-1185">Reference proteome</keyword>
<reference evidence="1 2" key="1">
    <citation type="journal article" date="2017" name="Int. J. Parasitol.">
        <title>The genome of the protozoan parasite Cystoisospora suis and a reverse vaccinology approach to identify vaccine candidates.</title>
        <authorList>
            <person name="Palmieri N."/>
            <person name="Shrestha A."/>
            <person name="Ruttkowski B."/>
            <person name="Beck T."/>
            <person name="Vogl C."/>
            <person name="Tomley F."/>
            <person name="Blake D.P."/>
            <person name="Joachim A."/>
        </authorList>
    </citation>
    <scope>NUCLEOTIDE SEQUENCE [LARGE SCALE GENOMIC DNA]</scope>
    <source>
        <strain evidence="1 2">Wien I</strain>
    </source>
</reference>
<dbReference type="VEuPathDB" id="ToxoDB:CSUI_004592"/>
<dbReference type="RefSeq" id="XP_067923244.1">
    <property type="nucleotide sequence ID" value="XM_068064780.1"/>
</dbReference>
<gene>
    <name evidence="1" type="ORF">CSUI_004592</name>
</gene>
<dbReference type="EMBL" id="MIGC01002155">
    <property type="protein sequence ID" value="PHJ21562.1"/>
    <property type="molecule type" value="Genomic_DNA"/>
</dbReference>
<organism evidence="1 2">
    <name type="scientific">Cystoisospora suis</name>
    <dbReference type="NCBI Taxonomy" id="483139"/>
    <lineage>
        <taxon>Eukaryota</taxon>
        <taxon>Sar</taxon>
        <taxon>Alveolata</taxon>
        <taxon>Apicomplexa</taxon>
        <taxon>Conoidasida</taxon>
        <taxon>Coccidia</taxon>
        <taxon>Eucoccidiorida</taxon>
        <taxon>Eimeriorina</taxon>
        <taxon>Sarcocystidae</taxon>
        <taxon>Cystoisospora</taxon>
    </lineage>
</organism>
<accession>A0A2C6L0F3</accession>
<dbReference type="GeneID" id="94427991"/>
<proteinExistence type="predicted"/>
<evidence type="ECO:0000313" key="2">
    <source>
        <dbReference type="Proteomes" id="UP000221165"/>
    </source>
</evidence>
<dbReference type="Proteomes" id="UP000221165">
    <property type="component" value="Unassembled WGS sequence"/>
</dbReference>